<protein>
    <submittedName>
        <fullName evidence="1">Uncharacterized protein</fullName>
    </submittedName>
</protein>
<accession>A0A382D0W3</accession>
<dbReference type="AlphaFoldDB" id="A0A382D0W3"/>
<organism evidence="1">
    <name type="scientific">marine metagenome</name>
    <dbReference type="NCBI Taxonomy" id="408172"/>
    <lineage>
        <taxon>unclassified sequences</taxon>
        <taxon>metagenomes</taxon>
        <taxon>ecological metagenomes</taxon>
    </lineage>
</organism>
<reference evidence="1" key="1">
    <citation type="submission" date="2018-05" db="EMBL/GenBank/DDBJ databases">
        <authorList>
            <person name="Lanie J.A."/>
            <person name="Ng W.-L."/>
            <person name="Kazmierczak K.M."/>
            <person name="Andrzejewski T.M."/>
            <person name="Davidsen T.M."/>
            <person name="Wayne K.J."/>
            <person name="Tettelin H."/>
            <person name="Glass J.I."/>
            <person name="Rusch D."/>
            <person name="Podicherti R."/>
            <person name="Tsui H.-C.T."/>
            <person name="Winkler M.E."/>
        </authorList>
    </citation>
    <scope>NUCLEOTIDE SEQUENCE</scope>
</reference>
<evidence type="ECO:0000313" key="1">
    <source>
        <dbReference type="EMBL" id="SVB31197.1"/>
    </source>
</evidence>
<sequence length="70" mass="7784">MDKLNEMLIGSLALIGGFITKRIFNNHDTLSDRVTALEKVVLTKEDLNTVERNVEMIVSHLITKGKSSGQ</sequence>
<dbReference type="EMBL" id="UINC01036752">
    <property type="protein sequence ID" value="SVB31197.1"/>
    <property type="molecule type" value="Genomic_DNA"/>
</dbReference>
<name>A0A382D0W3_9ZZZZ</name>
<proteinExistence type="predicted"/>
<gene>
    <name evidence="1" type="ORF">METZ01_LOCUS184051</name>
</gene>